<feature type="transmembrane region" description="Helical" evidence="11">
    <location>
        <begin position="201"/>
        <end position="222"/>
    </location>
</feature>
<keyword evidence="6" id="KW-0119">Carbohydrate metabolism</keyword>
<dbReference type="InterPro" id="IPR001579">
    <property type="entry name" value="Glyco_hydro_18_chit_AS"/>
</dbReference>
<organism evidence="13 14">
    <name type="scientific">Drechslerella stenobrocha 248</name>
    <dbReference type="NCBI Taxonomy" id="1043628"/>
    <lineage>
        <taxon>Eukaryota</taxon>
        <taxon>Fungi</taxon>
        <taxon>Dikarya</taxon>
        <taxon>Ascomycota</taxon>
        <taxon>Pezizomycotina</taxon>
        <taxon>Orbiliomycetes</taxon>
        <taxon>Orbiliales</taxon>
        <taxon>Orbiliaceae</taxon>
        <taxon>Drechslerella</taxon>
    </lineage>
</organism>
<dbReference type="GO" id="GO:0008843">
    <property type="term" value="F:endochitinase activity"/>
    <property type="evidence" value="ECO:0007669"/>
    <property type="project" value="UniProtKB-EC"/>
</dbReference>
<keyword evidence="11" id="KW-1133">Transmembrane helix</keyword>
<dbReference type="InterPro" id="IPR001223">
    <property type="entry name" value="Glyco_hydro18_cat"/>
</dbReference>
<evidence type="ECO:0000256" key="8">
    <source>
        <dbReference type="ARBA" id="ARBA00023326"/>
    </source>
</evidence>
<dbReference type="InterPro" id="IPR011583">
    <property type="entry name" value="Chitinase_II/V-like_cat"/>
</dbReference>
<evidence type="ECO:0000256" key="6">
    <source>
        <dbReference type="ARBA" id="ARBA00023277"/>
    </source>
</evidence>
<evidence type="ECO:0000256" key="1">
    <source>
        <dbReference type="ARBA" id="ARBA00000822"/>
    </source>
</evidence>
<comment type="similarity">
    <text evidence="2">Belongs to the glycosyl hydrolase 18 family. Chitinase class V subfamily.</text>
</comment>
<name>W7I2W8_9PEZI</name>
<dbReference type="InterPro" id="IPR050314">
    <property type="entry name" value="Glycosyl_Hydrlase_18"/>
</dbReference>
<dbReference type="SMART" id="SM00636">
    <property type="entry name" value="Glyco_18"/>
    <property type="match status" value="1"/>
</dbReference>
<keyword evidence="5" id="KW-0146">Chitin degradation</keyword>
<reference evidence="13 14" key="1">
    <citation type="submission" date="2013-05" db="EMBL/GenBank/DDBJ databases">
        <title>Drechslerella stenobrocha genome reveals carnivorous origination and mechanical trapping mechanism of predatory fungi.</title>
        <authorList>
            <person name="Liu X."/>
            <person name="Zhang W."/>
            <person name="Liu K."/>
        </authorList>
    </citation>
    <scope>NUCLEOTIDE SEQUENCE [LARGE SCALE GENOMIC DNA]</scope>
    <source>
        <strain evidence="13 14">248</strain>
    </source>
</reference>
<feature type="domain" description="GH18" evidence="12">
    <location>
        <begin position="50"/>
        <end position="415"/>
    </location>
</feature>
<evidence type="ECO:0000313" key="13">
    <source>
        <dbReference type="EMBL" id="EWC46483.1"/>
    </source>
</evidence>
<dbReference type="Gene3D" id="3.20.20.80">
    <property type="entry name" value="Glycosidases"/>
    <property type="match status" value="1"/>
</dbReference>
<dbReference type="AlphaFoldDB" id="W7I2W8"/>
<accession>W7I2W8</accession>
<dbReference type="PROSITE" id="PS01095">
    <property type="entry name" value="GH18_1"/>
    <property type="match status" value="1"/>
</dbReference>
<keyword evidence="4 9" id="KW-0378">Hydrolase</keyword>
<keyword evidence="11" id="KW-0812">Transmembrane</keyword>
<dbReference type="Gene3D" id="3.10.50.10">
    <property type="match status" value="1"/>
</dbReference>
<dbReference type="InterPro" id="IPR029070">
    <property type="entry name" value="Chitinase_insertion_sf"/>
</dbReference>
<dbReference type="OrthoDB" id="73875at2759"/>
<evidence type="ECO:0000256" key="9">
    <source>
        <dbReference type="RuleBase" id="RU000489"/>
    </source>
</evidence>
<dbReference type="SUPFAM" id="SSF54556">
    <property type="entry name" value="Chitinase insertion domain"/>
    <property type="match status" value="1"/>
</dbReference>
<feature type="region of interest" description="Disordered" evidence="10">
    <location>
        <begin position="632"/>
        <end position="682"/>
    </location>
</feature>
<dbReference type="Proteomes" id="UP000024837">
    <property type="component" value="Unassembled WGS sequence"/>
</dbReference>
<evidence type="ECO:0000256" key="5">
    <source>
        <dbReference type="ARBA" id="ARBA00023024"/>
    </source>
</evidence>
<evidence type="ECO:0000256" key="10">
    <source>
        <dbReference type="SAM" id="MobiDB-lite"/>
    </source>
</evidence>
<dbReference type="EC" id="3.2.1.14" evidence="3"/>
<dbReference type="GO" id="GO:0000272">
    <property type="term" value="P:polysaccharide catabolic process"/>
    <property type="evidence" value="ECO:0007669"/>
    <property type="project" value="UniProtKB-KW"/>
</dbReference>
<gene>
    <name evidence="13" type="ORF">DRE_04206</name>
</gene>
<comment type="catalytic activity">
    <reaction evidence="1">
        <text>Random endo-hydrolysis of N-acetyl-beta-D-glucosaminide (1-&gt;4)-beta-linkages in chitin and chitodextrins.</text>
        <dbReference type="EC" id="3.2.1.14"/>
    </reaction>
</comment>
<dbReference type="PROSITE" id="PS51910">
    <property type="entry name" value="GH18_2"/>
    <property type="match status" value="1"/>
</dbReference>
<dbReference type="GO" id="GO:0006032">
    <property type="term" value="P:chitin catabolic process"/>
    <property type="evidence" value="ECO:0007669"/>
    <property type="project" value="UniProtKB-KW"/>
</dbReference>
<dbReference type="PANTHER" id="PTHR11177">
    <property type="entry name" value="CHITINASE"/>
    <property type="match status" value="1"/>
</dbReference>
<dbReference type="PANTHER" id="PTHR11177:SF333">
    <property type="entry name" value="CHITINASE"/>
    <property type="match status" value="1"/>
</dbReference>
<evidence type="ECO:0000256" key="4">
    <source>
        <dbReference type="ARBA" id="ARBA00022801"/>
    </source>
</evidence>
<keyword evidence="14" id="KW-1185">Reference proteome</keyword>
<dbReference type="SUPFAM" id="SSF51445">
    <property type="entry name" value="(Trans)glycosidases"/>
    <property type="match status" value="1"/>
</dbReference>
<evidence type="ECO:0000256" key="3">
    <source>
        <dbReference type="ARBA" id="ARBA00012729"/>
    </source>
</evidence>
<keyword evidence="7 9" id="KW-0326">Glycosidase</keyword>
<keyword evidence="8" id="KW-0624">Polysaccharide degradation</keyword>
<dbReference type="EMBL" id="KI966417">
    <property type="protein sequence ID" value="EWC46483.1"/>
    <property type="molecule type" value="Genomic_DNA"/>
</dbReference>
<protein>
    <recommendedName>
        <fullName evidence="3">chitinase</fullName>
        <ecNumber evidence="3">3.2.1.14</ecNumber>
    </recommendedName>
</protein>
<dbReference type="HOGENOM" id="CLU_010456_0_0_1"/>
<evidence type="ECO:0000313" key="14">
    <source>
        <dbReference type="Proteomes" id="UP000024837"/>
    </source>
</evidence>
<evidence type="ECO:0000256" key="7">
    <source>
        <dbReference type="ARBA" id="ARBA00023295"/>
    </source>
</evidence>
<keyword evidence="11" id="KW-0472">Membrane</keyword>
<evidence type="ECO:0000259" key="12">
    <source>
        <dbReference type="PROSITE" id="PS51910"/>
    </source>
</evidence>
<evidence type="ECO:0000256" key="2">
    <source>
        <dbReference type="ARBA" id="ARBA00008682"/>
    </source>
</evidence>
<dbReference type="Pfam" id="PF00704">
    <property type="entry name" value="Glyco_hydro_18"/>
    <property type="match status" value="1"/>
</dbReference>
<sequence>MQRRNAEKTHPLEKLIVLFGLTSGFCDKSAGCQNNCDTPKPKCTASGLGDRRVGYYQSWATYRKCGAVKPSRLVVTGLTHLNFAFASIDPVTFKIAPADARDVPLYTQVTNLKKRSPKLKVYIAVGGWAFNDPGPTRNTFSKMASTPANRNAFIQSVISFMRTYGFDGVDLDWEYPAADDRGGSPPDTRNYILLVREMKQAFSTATAGWGITIAIPASFWYLQHFDLALMQNYIDWFNLMSYDYVGVWDAKNKWTGPYVGAHTNLTMTQQAVELLWRSNVSGDKINMGLGYYGRSFTLKNKNCAQPGCEFMRGGRPGVCSEASGVLMNMEIQSIQRSRDLKPTFDKVAGVKYLSWDDQWVSFDDAESIAFKKHWAAARCIGGLMVWALDQDTPDNVGLAATVGLTQSSFHALAQETPRPPRTNCYIAFCGDECVAGYSVFGYGAGRFSSTDYLRLPGNCHGKGGRFAQVCCPSNSLTGKPLDECAWFGNDNAENIIGPGPFRKRAAADGPVVPGLCKTGCPAGYTEIVQNTITISRRVTRLDDQWSHGYCLEGYASYCCRNFRIDPNITPPPLFYKESSAQLVKRSESFWELVPIFGWGLMFKHLYEDSPNDRFVPVKIGIEFGGSQISGFPPLPSDEMPWQQRGGTDTQSGGGFDDSSEDEKDDPKDKDWTPPRNKKMHCGYHQSNSVAQGAQIGSYTAVAQRTDSSKIHHTYTCVYERFPQVCENIRSAIEVRGAARVLNYLRNPGQRRIPETWKRQHGQWPARPPRPAGSSVNAWLVYTPRARRTFITNGNGQVRVQTDYVNYPTCEVDEYPFHSSSQNLGPNVIARLVPQQQNRDQGEDWQFFLIANRIAPWDDVTVTWRLPPHKMQPMPWVSQYDLGINTHCFPAQNNDPNRRISDPAFAVLTNDPFVASVSQKLAAGYHNVYPHTNPGNVPIPTNLNFAQLARRGEQPDLPGLPVNTDLARGNNELPSNILESNLAEPEPTQKRIIVPVFEPTGPGVSKPRA</sequence>
<dbReference type="InterPro" id="IPR017853">
    <property type="entry name" value="GH"/>
</dbReference>
<proteinExistence type="inferred from homology"/>
<evidence type="ECO:0000256" key="11">
    <source>
        <dbReference type="SAM" id="Phobius"/>
    </source>
</evidence>
<dbReference type="GO" id="GO:0008061">
    <property type="term" value="F:chitin binding"/>
    <property type="evidence" value="ECO:0007669"/>
    <property type="project" value="InterPro"/>
</dbReference>